<dbReference type="PANTHER" id="PTHR31168:SF25">
    <property type="entry name" value="TRANSMEMBRANE PROTEIN"/>
    <property type="match status" value="1"/>
</dbReference>
<keyword evidence="1" id="KW-0472">Membrane</keyword>
<keyword evidence="5" id="KW-1185">Reference proteome</keyword>
<feature type="transmembrane region" description="Helical" evidence="1">
    <location>
        <begin position="997"/>
        <end position="1023"/>
    </location>
</feature>
<evidence type="ECO:0000313" key="5">
    <source>
        <dbReference type="Proteomes" id="UP000245207"/>
    </source>
</evidence>
<keyword evidence="4" id="KW-0808">Transferase</keyword>
<reference evidence="4 5" key="1">
    <citation type="journal article" date="2018" name="Mol. Plant">
        <title>The genome of Artemisia annua provides insight into the evolution of Asteraceae family and artemisinin biosynthesis.</title>
        <authorList>
            <person name="Shen Q."/>
            <person name="Zhang L."/>
            <person name="Liao Z."/>
            <person name="Wang S."/>
            <person name="Yan T."/>
            <person name="Shi P."/>
            <person name="Liu M."/>
            <person name="Fu X."/>
            <person name="Pan Q."/>
            <person name="Wang Y."/>
            <person name="Lv Z."/>
            <person name="Lu X."/>
            <person name="Zhang F."/>
            <person name="Jiang W."/>
            <person name="Ma Y."/>
            <person name="Chen M."/>
            <person name="Hao X."/>
            <person name="Li L."/>
            <person name="Tang Y."/>
            <person name="Lv G."/>
            <person name="Zhou Y."/>
            <person name="Sun X."/>
            <person name="Brodelius P.E."/>
            <person name="Rose J.K.C."/>
            <person name="Tang K."/>
        </authorList>
    </citation>
    <scope>NUCLEOTIDE SEQUENCE [LARGE SCALE GENOMIC DNA]</scope>
    <source>
        <strain evidence="5">cv. Huhao1</strain>
        <tissue evidence="4">Leaf</tissue>
    </source>
</reference>
<evidence type="ECO:0000313" key="4">
    <source>
        <dbReference type="EMBL" id="PWA92818.1"/>
    </source>
</evidence>
<accession>A0A2U1Q487</accession>
<keyword evidence="1" id="KW-0812">Transmembrane</keyword>
<feature type="transmembrane region" description="Helical" evidence="1">
    <location>
        <begin position="1035"/>
        <end position="1053"/>
    </location>
</feature>
<sequence length="1165" mass="129969">MGWTFKEENLDLVLVPSGILIMSIYHGILIIKYRRDSKKSNQITTSIGYENHNKKAWEESILELDVKDRGFAVMVLNSQISAAATLTSISLTLCALIGVLLGKSTENLLTSSFIFGSTSKFTNSIKYVAILSFFILAFACFVQTTRHFAHASFLISTRTVTSGQVEKELKKEVLECIQLAVLRGSNFWAVGLRALYFATNLLLWIFGPIPMFVGSLVLVVIMHHLDVNKIAPINYGIEQGRQILDGILVANEIVNHAKKASLKLLLFKVDFEKAFDSVNWNFLLKTMEKMGFGRRWMSWMKGCLSSATVSVLVNACEKGLFNGISLGEDGTNLSLLQFADDALIFGEWSRKNIKNLISILNNFRKVSGLAINLSKSILYGIGVSSDQIKNLALSLNCKGDVTPFKYLGLPGRQILDGILVANEIVNHAKKASLKLLLFKVDFEKAFDSVNWNFLLKTMEKMGFGRRWMSWMKGCLSSATVSVLVNACEKGLFNGISLGEDGTNLSLLQFADDALIFGEWSRKNIKNLISILNNFRKVSGLAINLSKSILYGIGVSSDQIKNLALSLNCKGDVTPFKYLGLPVGKDMSKSCNWTQVIEKFTNRLSSWKANCLSFGGRLTLIKSVLGSLPLYYPSLFRAPKKVLNTIESIRCRVFLGFKEESKGIYWVKWRTPLASYDQGGLGIGSTYAKNLSLLGKWWWRFHTEKEALWCRVISYLYGCEGGLYGGRGRGLKSSDNIWKANWDWRSSPRGRALSELQFLSSLLDGFVLRPQAKDGRSWALSNDGLFTVNRLSSIIDSAYLSDCSPGKTHDWISLVPRKINIFIWRLVLDRLPLLSNLDSRCIDVPSVLCPLCGDHPETREHLFIACSKSLVIWRKCLSWWGVCVPPNLSIMDLVSGSLGNNFPGYGKTIFSGVCYSVLWHIWDWRNKVVHSKIEERQEELKVDIFPRVQSLSLLWLSNRWHCADEYFNSFASLEAKDRGFALSVLGGQLSASTSLSSISLVLCSLIGALLGNSSNNFLTSSFILGDTSQTTSTIKYISILSCFLLAFACFIQTIRHFVHANFLISIPTGEVPVECIQTAVLRGSNFWAAGLRALYFALTLLLWIFGPIPMFVGSIVTVIILHCLDTNSEPLIQYGNNKSDNGGNIFQKIGHELSEVVEALEHRGRP</sequence>
<protein>
    <submittedName>
        <fullName evidence="4">Reverse transcriptase domain, Reverse transcriptase zinc-binding domain protein</fullName>
    </submittedName>
</protein>
<dbReference type="PANTHER" id="PTHR31168">
    <property type="entry name" value="OS02G0292800 PROTEIN"/>
    <property type="match status" value="1"/>
</dbReference>
<feature type="transmembrane region" description="Helical" evidence="1">
    <location>
        <begin position="121"/>
        <end position="142"/>
    </location>
</feature>
<feature type="transmembrane region" description="Helical" evidence="1">
    <location>
        <begin position="201"/>
        <end position="225"/>
    </location>
</feature>
<dbReference type="Pfam" id="PF13966">
    <property type="entry name" value="zf-RVT"/>
    <property type="match status" value="1"/>
</dbReference>
<keyword evidence="4" id="KW-0548">Nucleotidyltransferase</keyword>
<dbReference type="Pfam" id="PF04654">
    <property type="entry name" value="DUF599"/>
    <property type="match status" value="2"/>
</dbReference>
<keyword evidence="4" id="KW-0695">RNA-directed DNA polymerase</keyword>
<feature type="transmembrane region" description="Helical" evidence="1">
    <location>
        <begin position="12"/>
        <end position="31"/>
    </location>
</feature>
<dbReference type="STRING" id="35608.A0A2U1Q487"/>
<feature type="domain" description="Reverse transcriptase zinc-binding" evidence="3">
    <location>
        <begin position="807"/>
        <end position="872"/>
    </location>
</feature>
<evidence type="ECO:0000256" key="1">
    <source>
        <dbReference type="SAM" id="Phobius"/>
    </source>
</evidence>
<dbReference type="InterPro" id="IPR026960">
    <property type="entry name" value="RVT-Znf"/>
</dbReference>
<keyword evidence="1" id="KW-1133">Transmembrane helix</keyword>
<dbReference type="GO" id="GO:0003964">
    <property type="term" value="F:RNA-directed DNA polymerase activity"/>
    <property type="evidence" value="ECO:0007669"/>
    <property type="project" value="UniProtKB-KW"/>
</dbReference>
<dbReference type="AlphaFoldDB" id="A0A2U1Q487"/>
<gene>
    <name evidence="4" type="ORF">CTI12_AA076870</name>
</gene>
<name>A0A2U1Q487_ARTAN</name>
<evidence type="ECO:0000259" key="2">
    <source>
        <dbReference type="Pfam" id="PF00078"/>
    </source>
</evidence>
<dbReference type="EMBL" id="PKPP01000434">
    <property type="protein sequence ID" value="PWA92818.1"/>
    <property type="molecule type" value="Genomic_DNA"/>
</dbReference>
<evidence type="ECO:0000259" key="3">
    <source>
        <dbReference type="Pfam" id="PF13966"/>
    </source>
</evidence>
<dbReference type="Proteomes" id="UP000245207">
    <property type="component" value="Unassembled WGS sequence"/>
</dbReference>
<dbReference type="Pfam" id="PF00078">
    <property type="entry name" value="RVT_1"/>
    <property type="match status" value="1"/>
</dbReference>
<dbReference type="CDD" id="cd01650">
    <property type="entry name" value="RT_nLTR_like"/>
    <property type="match status" value="2"/>
</dbReference>
<organism evidence="4 5">
    <name type="scientific">Artemisia annua</name>
    <name type="common">Sweet wormwood</name>
    <dbReference type="NCBI Taxonomy" id="35608"/>
    <lineage>
        <taxon>Eukaryota</taxon>
        <taxon>Viridiplantae</taxon>
        <taxon>Streptophyta</taxon>
        <taxon>Embryophyta</taxon>
        <taxon>Tracheophyta</taxon>
        <taxon>Spermatophyta</taxon>
        <taxon>Magnoliopsida</taxon>
        <taxon>eudicotyledons</taxon>
        <taxon>Gunneridae</taxon>
        <taxon>Pentapetalae</taxon>
        <taxon>asterids</taxon>
        <taxon>campanulids</taxon>
        <taxon>Asterales</taxon>
        <taxon>Asteraceae</taxon>
        <taxon>Asteroideae</taxon>
        <taxon>Anthemideae</taxon>
        <taxon>Artemisiinae</taxon>
        <taxon>Artemisia</taxon>
    </lineage>
</organism>
<feature type="transmembrane region" description="Helical" evidence="1">
    <location>
        <begin position="80"/>
        <end position="101"/>
    </location>
</feature>
<feature type="domain" description="Reverse transcriptase" evidence="2">
    <location>
        <begin position="411"/>
        <end position="581"/>
    </location>
</feature>
<dbReference type="OrthoDB" id="665451at2759"/>
<dbReference type="InterPro" id="IPR000477">
    <property type="entry name" value="RT_dom"/>
</dbReference>
<comment type="caution">
    <text evidence="4">The sequence shown here is derived from an EMBL/GenBank/DDBJ whole genome shotgun (WGS) entry which is preliminary data.</text>
</comment>
<proteinExistence type="predicted"/>
<dbReference type="InterPro" id="IPR006747">
    <property type="entry name" value="DUF599"/>
</dbReference>
<feature type="transmembrane region" description="Helical" evidence="1">
    <location>
        <begin position="1092"/>
        <end position="1120"/>
    </location>
</feature>